<comment type="similarity">
    <text evidence="1">Belongs to the short-chain dehydrogenases/reductases (SDR) family.</text>
</comment>
<dbReference type="InterPro" id="IPR036291">
    <property type="entry name" value="NAD(P)-bd_dom_sf"/>
</dbReference>
<evidence type="ECO:0000256" key="1">
    <source>
        <dbReference type="ARBA" id="ARBA00006484"/>
    </source>
</evidence>
<proteinExistence type="inferred from homology"/>
<dbReference type="PANTHER" id="PTHR43639:SF1">
    <property type="entry name" value="SHORT-CHAIN DEHYDROGENASE_REDUCTASE FAMILY PROTEIN"/>
    <property type="match status" value="1"/>
</dbReference>
<reference evidence="3 4" key="1">
    <citation type="submission" date="2020-08" db="EMBL/GenBank/DDBJ databases">
        <title>Sequencing the genomes of 1000 actinobacteria strains.</title>
        <authorList>
            <person name="Klenk H.-P."/>
        </authorList>
    </citation>
    <scope>NUCLEOTIDE SEQUENCE [LARGE SCALE GENOMIC DNA]</scope>
    <source>
        <strain evidence="3 4">DSM 45913</strain>
    </source>
</reference>
<keyword evidence="2" id="KW-0560">Oxidoreductase</keyword>
<dbReference type="RefSeq" id="WP_185081819.1">
    <property type="nucleotide sequence ID" value="NZ_JACHJB010000001.1"/>
</dbReference>
<evidence type="ECO:0000313" key="3">
    <source>
        <dbReference type="EMBL" id="MBB6343567.1"/>
    </source>
</evidence>
<dbReference type="PROSITE" id="PS00061">
    <property type="entry name" value="ADH_SHORT"/>
    <property type="match status" value="1"/>
</dbReference>
<comment type="caution">
    <text evidence="3">The sequence shown here is derived from an EMBL/GenBank/DDBJ whole genome shotgun (WGS) entry which is preliminary data.</text>
</comment>
<accession>A0A7X0BVM7</accession>
<dbReference type="InterPro" id="IPR002347">
    <property type="entry name" value="SDR_fam"/>
</dbReference>
<dbReference type="CDD" id="cd05233">
    <property type="entry name" value="SDR_c"/>
    <property type="match status" value="1"/>
</dbReference>
<dbReference type="Pfam" id="PF13561">
    <property type="entry name" value="adh_short_C2"/>
    <property type="match status" value="1"/>
</dbReference>
<dbReference type="PANTHER" id="PTHR43639">
    <property type="entry name" value="OXIDOREDUCTASE, SHORT-CHAIN DEHYDROGENASE/REDUCTASE FAMILY (AFU_ORTHOLOGUE AFUA_5G02870)"/>
    <property type="match status" value="1"/>
</dbReference>
<protein>
    <submittedName>
        <fullName evidence="3">NAD(P)-dependent dehydrogenase (Short-subunit alcohol dehydrogenase family)</fullName>
    </submittedName>
</protein>
<dbReference type="Proteomes" id="UP000583800">
    <property type="component" value="Unassembled WGS sequence"/>
</dbReference>
<keyword evidence="4" id="KW-1185">Reference proteome</keyword>
<dbReference type="AlphaFoldDB" id="A0A7X0BVM7"/>
<dbReference type="FunFam" id="3.40.50.720:FF:000084">
    <property type="entry name" value="Short-chain dehydrogenase reductase"/>
    <property type="match status" value="1"/>
</dbReference>
<organism evidence="3 4">
    <name type="scientific">Nonomuraea muscovyensis</name>
    <dbReference type="NCBI Taxonomy" id="1124761"/>
    <lineage>
        <taxon>Bacteria</taxon>
        <taxon>Bacillati</taxon>
        <taxon>Actinomycetota</taxon>
        <taxon>Actinomycetes</taxon>
        <taxon>Streptosporangiales</taxon>
        <taxon>Streptosporangiaceae</taxon>
        <taxon>Nonomuraea</taxon>
    </lineage>
</organism>
<dbReference type="SUPFAM" id="SSF51735">
    <property type="entry name" value="NAD(P)-binding Rossmann-fold domains"/>
    <property type="match status" value="1"/>
</dbReference>
<dbReference type="PRINTS" id="PR00081">
    <property type="entry name" value="GDHRDH"/>
</dbReference>
<gene>
    <name evidence="3" type="ORF">FHU36_000076</name>
</gene>
<evidence type="ECO:0000313" key="4">
    <source>
        <dbReference type="Proteomes" id="UP000583800"/>
    </source>
</evidence>
<sequence length="258" mass="26841">MTDLSGMIAVVTGGSSGIGEATVRRLIADGARVVSGDLARPAHRPPELCHVDVDLAAPEAGTTLVGAALDRFGRLDVLVNNVGIAPTRASFVSTTDDDWTATWTVNVMSAVRVSRAALPALQASQRGAVVFVASTTGRTPDPYFVDYAVTKAGLVTLAKALSEEFGPHGVRVNSVSPGSIRTPLWDQPGGFVDGLSARLGLPREEAVREFVRSERRISLGRPGRADEVASAIAFLVSGDASYITGTDLVVDGGSTKSV</sequence>
<dbReference type="GO" id="GO:0016491">
    <property type="term" value="F:oxidoreductase activity"/>
    <property type="evidence" value="ECO:0007669"/>
    <property type="project" value="UniProtKB-KW"/>
</dbReference>
<dbReference type="PRINTS" id="PR00080">
    <property type="entry name" value="SDRFAMILY"/>
</dbReference>
<name>A0A7X0BVM7_9ACTN</name>
<dbReference type="Gene3D" id="3.40.50.720">
    <property type="entry name" value="NAD(P)-binding Rossmann-like Domain"/>
    <property type="match status" value="1"/>
</dbReference>
<evidence type="ECO:0000256" key="2">
    <source>
        <dbReference type="ARBA" id="ARBA00023002"/>
    </source>
</evidence>
<dbReference type="EMBL" id="JACHJB010000001">
    <property type="protein sequence ID" value="MBB6343567.1"/>
    <property type="molecule type" value="Genomic_DNA"/>
</dbReference>
<dbReference type="InterPro" id="IPR020904">
    <property type="entry name" value="Sc_DH/Rdtase_CS"/>
</dbReference>